<evidence type="ECO:0000313" key="3">
    <source>
        <dbReference type="EMBL" id="ACY19299.1"/>
    </source>
</evidence>
<accession>D0LUH6</accession>
<dbReference type="GO" id="GO:0003700">
    <property type="term" value="F:DNA-binding transcription factor activity"/>
    <property type="evidence" value="ECO:0007669"/>
    <property type="project" value="TreeGrafter"/>
</dbReference>
<evidence type="ECO:0000259" key="2">
    <source>
        <dbReference type="PROSITE" id="PS50943"/>
    </source>
</evidence>
<dbReference type="KEGG" id="hoh:Hoch_6835"/>
<dbReference type="PROSITE" id="PS50943">
    <property type="entry name" value="HTH_CROC1"/>
    <property type="match status" value="1"/>
</dbReference>
<keyword evidence="4" id="KW-1185">Reference proteome</keyword>
<proteinExistence type="predicted"/>
<evidence type="ECO:0000256" key="1">
    <source>
        <dbReference type="ARBA" id="ARBA00023125"/>
    </source>
</evidence>
<organism evidence="3 4">
    <name type="scientific">Haliangium ochraceum (strain DSM 14365 / JCM 11303 / SMP-2)</name>
    <dbReference type="NCBI Taxonomy" id="502025"/>
    <lineage>
        <taxon>Bacteria</taxon>
        <taxon>Pseudomonadati</taxon>
        <taxon>Myxococcota</taxon>
        <taxon>Polyangia</taxon>
        <taxon>Haliangiales</taxon>
        <taxon>Kofleriaceae</taxon>
        <taxon>Haliangium</taxon>
    </lineage>
</organism>
<gene>
    <name evidence="3" type="ordered locus">Hoch_6835</name>
</gene>
<dbReference type="PANTHER" id="PTHR46797">
    <property type="entry name" value="HTH-TYPE TRANSCRIPTIONAL REGULATOR"/>
    <property type="match status" value="1"/>
</dbReference>
<keyword evidence="1" id="KW-0238">DNA-binding</keyword>
<dbReference type="HOGENOM" id="CLU_066192_17_0_7"/>
<protein>
    <submittedName>
        <fullName evidence="3">Transcriptional regulator, XRE family</fullName>
    </submittedName>
</protein>
<dbReference type="InterPro" id="IPR010982">
    <property type="entry name" value="Lambda_DNA-bd_dom_sf"/>
</dbReference>
<name>D0LUH6_HALO1</name>
<sequence length="144" mass="16399">MKKQRTQELTRTLSKQLAKARSTLDVTQEEAAERIGITVEYYARIERGKALPSLLTFAQISVALEVSTESLLGLGEITQRSVSGLPAWFSPPQQEESKQLRRLFRRLRQVPPEVLSAVESVVKQLERFIENQRKRSSRSDGDDE</sequence>
<dbReference type="EMBL" id="CP001804">
    <property type="protein sequence ID" value="ACY19299.1"/>
    <property type="molecule type" value="Genomic_DNA"/>
</dbReference>
<dbReference type="SUPFAM" id="SSF47413">
    <property type="entry name" value="lambda repressor-like DNA-binding domains"/>
    <property type="match status" value="1"/>
</dbReference>
<dbReference type="PANTHER" id="PTHR46797:SF1">
    <property type="entry name" value="METHYLPHOSPHONATE SYNTHASE"/>
    <property type="match status" value="1"/>
</dbReference>
<dbReference type="GO" id="GO:0003677">
    <property type="term" value="F:DNA binding"/>
    <property type="evidence" value="ECO:0007669"/>
    <property type="project" value="UniProtKB-KW"/>
</dbReference>
<feature type="domain" description="HTH cro/C1-type" evidence="2">
    <location>
        <begin position="17"/>
        <end position="71"/>
    </location>
</feature>
<dbReference type="Pfam" id="PF01381">
    <property type="entry name" value="HTH_3"/>
    <property type="match status" value="1"/>
</dbReference>
<dbReference type="Proteomes" id="UP000001880">
    <property type="component" value="Chromosome"/>
</dbReference>
<dbReference type="RefSeq" id="WP_012831891.1">
    <property type="nucleotide sequence ID" value="NC_013440.1"/>
</dbReference>
<dbReference type="Gene3D" id="1.10.260.40">
    <property type="entry name" value="lambda repressor-like DNA-binding domains"/>
    <property type="match status" value="1"/>
</dbReference>
<reference evidence="3 4" key="1">
    <citation type="journal article" date="2010" name="Stand. Genomic Sci.">
        <title>Complete genome sequence of Haliangium ochraceum type strain (SMP-2).</title>
        <authorList>
            <consortium name="US DOE Joint Genome Institute (JGI-PGF)"/>
            <person name="Ivanova N."/>
            <person name="Daum C."/>
            <person name="Lang E."/>
            <person name="Abt B."/>
            <person name="Kopitz M."/>
            <person name="Saunders E."/>
            <person name="Lapidus A."/>
            <person name="Lucas S."/>
            <person name="Glavina Del Rio T."/>
            <person name="Nolan M."/>
            <person name="Tice H."/>
            <person name="Copeland A."/>
            <person name="Cheng J.F."/>
            <person name="Chen F."/>
            <person name="Bruce D."/>
            <person name="Goodwin L."/>
            <person name="Pitluck S."/>
            <person name="Mavromatis K."/>
            <person name="Pati A."/>
            <person name="Mikhailova N."/>
            <person name="Chen A."/>
            <person name="Palaniappan K."/>
            <person name="Land M."/>
            <person name="Hauser L."/>
            <person name="Chang Y.J."/>
            <person name="Jeffries C.D."/>
            <person name="Detter J.C."/>
            <person name="Brettin T."/>
            <person name="Rohde M."/>
            <person name="Goker M."/>
            <person name="Bristow J."/>
            <person name="Markowitz V."/>
            <person name="Eisen J.A."/>
            <person name="Hugenholtz P."/>
            <person name="Kyrpides N.C."/>
            <person name="Klenk H.P."/>
        </authorList>
    </citation>
    <scope>NUCLEOTIDE SEQUENCE [LARGE SCALE GENOMIC DNA]</scope>
    <source>
        <strain evidence="4">DSM 14365 / CIP 107738 / JCM 11303 / AJ 13395 / SMP-2</strain>
    </source>
</reference>
<dbReference type="SMART" id="SM00530">
    <property type="entry name" value="HTH_XRE"/>
    <property type="match status" value="1"/>
</dbReference>
<dbReference type="OrthoDB" id="5511017at2"/>
<evidence type="ECO:0000313" key="4">
    <source>
        <dbReference type="Proteomes" id="UP000001880"/>
    </source>
</evidence>
<dbReference type="CDD" id="cd00093">
    <property type="entry name" value="HTH_XRE"/>
    <property type="match status" value="1"/>
</dbReference>
<dbReference type="InterPro" id="IPR001387">
    <property type="entry name" value="Cro/C1-type_HTH"/>
</dbReference>
<dbReference type="AlphaFoldDB" id="D0LUH6"/>
<dbReference type="GO" id="GO:0005829">
    <property type="term" value="C:cytosol"/>
    <property type="evidence" value="ECO:0007669"/>
    <property type="project" value="TreeGrafter"/>
</dbReference>
<dbReference type="eggNOG" id="COG3620">
    <property type="taxonomic scope" value="Bacteria"/>
</dbReference>
<dbReference type="InterPro" id="IPR050807">
    <property type="entry name" value="TransReg_Diox_bact_type"/>
</dbReference>